<accession>A0A1G7NFT8</accession>
<sequence>MTILSNAAAPATVGLIGECMVELQQHADGGMRQTFGGDTLNTAVYLSRLCRCDGVVVDYLTAVGDDALSQAMRARWREEGVGDGQVRIVADRLPGLYMIQTDAQGERTFLYWRGESAARYCFDGSGADELLAALGDYQMLYLSGISLAILTVEGRQRLLDALRQARARGTRIVFDNNYRARLWPDAAHARAHYAELLGMVDIALVTWEDDVAVFDFETPEQLFNYYADQGVGEVIVKRGARSCLLQTADGRAEVLAEPVEQVVDTTAAGDAFSAGYLAGRLQGCDPQQAARWGHRLAGAVIQHPGALIPLNAMPSMPVLR</sequence>
<gene>
    <name evidence="16" type="ORF">SAMN05216381_2274</name>
</gene>
<dbReference type="EC" id="2.7.1.45" evidence="11"/>
<dbReference type="Pfam" id="PF00294">
    <property type="entry name" value="PfkB"/>
    <property type="match status" value="1"/>
</dbReference>
<dbReference type="GO" id="GO:0042840">
    <property type="term" value="P:D-glucuronate catabolic process"/>
    <property type="evidence" value="ECO:0007669"/>
    <property type="project" value="TreeGrafter"/>
</dbReference>
<dbReference type="GO" id="GO:0008673">
    <property type="term" value="F:2-dehydro-3-deoxygluconokinase activity"/>
    <property type="evidence" value="ECO:0007669"/>
    <property type="project" value="UniProtKB-EC"/>
</dbReference>
<evidence type="ECO:0000256" key="9">
    <source>
        <dbReference type="ARBA" id="ARBA00050729"/>
    </source>
</evidence>
<dbReference type="InterPro" id="IPR029056">
    <property type="entry name" value="Ribokinase-like"/>
</dbReference>
<evidence type="ECO:0000256" key="1">
    <source>
        <dbReference type="ARBA" id="ARBA00010688"/>
    </source>
</evidence>
<proteinExistence type="inferred from homology"/>
<dbReference type="Proteomes" id="UP000243378">
    <property type="component" value="Unassembled WGS sequence"/>
</dbReference>
<evidence type="ECO:0000256" key="4">
    <source>
        <dbReference type="ARBA" id="ARBA00022777"/>
    </source>
</evidence>
<evidence type="ECO:0000256" key="6">
    <source>
        <dbReference type="ARBA" id="ARBA00023277"/>
    </source>
</evidence>
<dbReference type="GO" id="GO:0005829">
    <property type="term" value="C:cytosol"/>
    <property type="evidence" value="ECO:0007669"/>
    <property type="project" value="TreeGrafter"/>
</dbReference>
<name>A0A1G7NFT8_9GAMM</name>
<dbReference type="InterPro" id="IPR011611">
    <property type="entry name" value="PfkB_dom"/>
</dbReference>
<protein>
    <recommendedName>
        <fullName evidence="12">2-dehydro-3-deoxygluconokinase</fullName>
        <ecNumber evidence="11">2.7.1.45</ecNumber>
    </recommendedName>
    <alternativeName>
        <fullName evidence="13">2-keto-3-deoxygluconokinase</fullName>
    </alternativeName>
    <alternativeName>
        <fullName evidence="14">3-deoxy-2-oxo-D-gluconate kinase</fullName>
    </alternativeName>
    <alternativeName>
        <fullName evidence="8">KDG kinase</fullName>
    </alternativeName>
</protein>
<reference evidence="16 17" key="1">
    <citation type="submission" date="2016-10" db="EMBL/GenBank/DDBJ databases">
        <authorList>
            <person name="de Groot N.N."/>
        </authorList>
    </citation>
    <scope>NUCLEOTIDE SEQUENCE [LARGE SCALE GENOMIC DNA]</scope>
    <source>
        <strain evidence="16 17">LMG 25475</strain>
    </source>
</reference>
<evidence type="ECO:0000313" key="16">
    <source>
        <dbReference type="EMBL" id="SDF72822.1"/>
    </source>
</evidence>
<dbReference type="STRING" id="640205.SAMN05216381_2274"/>
<dbReference type="Gene3D" id="3.40.1190.20">
    <property type="match status" value="1"/>
</dbReference>
<dbReference type="PANTHER" id="PTHR43085:SF15">
    <property type="entry name" value="2-DEHYDRO-3-DEOXYGLUCONOKINASE"/>
    <property type="match status" value="1"/>
</dbReference>
<dbReference type="RefSeq" id="WP_244153396.1">
    <property type="nucleotide sequence ID" value="NZ_FNBM01000004.1"/>
</dbReference>
<dbReference type="GO" id="GO:0005524">
    <property type="term" value="F:ATP binding"/>
    <property type="evidence" value="ECO:0007669"/>
    <property type="project" value="UniProtKB-KW"/>
</dbReference>
<evidence type="ECO:0000256" key="3">
    <source>
        <dbReference type="ARBA" id="ARBA00022741"/>
    </source>
</evidence>
<evidence type="ECO:0000256" key="12">
    <source>
        <dbReference type="ARBA" id="ARBA00067931"/>
    </source>
</evidence>
<dbReference type="PANTHER" id="PTHR43085">
    <property type="entry name" value="HEXOKINASE FAMILY MEMBER"/>
    <property type="match status" value="1"/>
</dbReference>
<evidence type="ECO:0000256" key="8">
    <source>
        <dbReference type="ARBA" id="ARBA00044254"/>
    </source>
</evidence>
<evidence type="ECO:0000256" key="11">
    <source>
        <dbReference type="ARBA" id="ARBA00066369"/>
    </source>
</evidence>
<dbReference type="InterPro" id="IPR050306">
    <property type="entry name" value="PfkB_Carbo_kinase"/>
</dbReference>
<dbReference type="FunFam" id="3.40.1190.20:FF:000011">
    <property type="entry name" value="2-dehydro-3-deoxygluconokinase, putative"/>
    <property type="match status" value="1"/>
</dbReference>
<dbReference type="AlphaFoldDB" id="A0A1G7NFT8"/>
<dbReference type="InterPro" id="IPR002173">
    <property type="entry name" value="Carboh/pur_kinase_PfkB_CS"/>
</dbReference>
<feature type="domain" description="Carbohydrate kinase PfkB" evidence="15">
    <location>
        <begin position="16"/>
        <end position="310"/>
    </location>
</feature>
<keyword evidence="6" id="KW-0119">Carbohydrate metabolism</keyword>
<evidence type="ECO:0000256" key="14">
    <source>
        <dbReference type="ARBA" id="ARBA00080545"/>
    </source>
</evidence>
<evidence type="ECO:0000256" key="13">
    <source>
        <dbReference type="ARBA" id="ARBA00075711"/>
    </source>
</evidence>
<dbReference type="GO" id="GO:0006974">
    <property type="term" value="P:DNA damage response"/>
    <property type="evidence" value="ECO:0007669"/>
    <property type="project" value="TreeGrafter"/>
</dbReference>
<comment type="catalytic activity">
    <reaction evidence="9">
        <text>2-dehydro-3-deoxy-D-gluconate + ATP = 2-dehydro-3-deoxy-6-phospho-D-gluconate + ADP + H(+)</text>
        <dbReference type="Rhea" id="RHEA:14797"/>
        <dbReference type="ChEBI" id="CHEBI:15378"/>
        <dbReference type="ChEBI" id="CHEBI:30616"/>
        <dbReference type="ChEBI" id="CHEBI:57569"/>
        <dbReference type="ChEBI" id="CHEBI:57990"/>
        <dbReference type="ChEBI" id="CHEBI:456216"/>
        <dbReference type="EC" id="2.7.1.45"/>
    </reaction>
</comment>
<comment type="pathway">
    <text evidence="7">Carbohydrate acid metabolism; 2-dehydro-3-deoxy-D-gluconate degradation; D-glyceraldehyde 3-phosphate and pyruvate from 2-dehydro-3-deoxy-D-gluconate: step 1/2.</text>
</comment>
<keyword evidence="4 16" id="KW-0418">Kinase</keyword>
<evidence type="ECO:0000313" key="17">
    <source>
        <dbReference type="Proteomes" id="UP000243378"/>
    </source>
</evidence>
<dbReference type="PROSITE" id="PS00584">
    <property type="entry name" value="PFKB_KINASES_2"/>
    <property type="match status" value="1"/>
</dbReference>
<organism evidence="16 17">
    <name type="scientific">Phytopseudomonas seleniipraecipitans</name>
    <dbReference type="NCBI Taxonomy" id="640205"/>
    <lineage>
        <taxon>Bacteria</taxon>
        <taxon>Pseudomonadati</taxon>
        <taxon>Pseudomonadota</taxon>
        <taxon>Gammaproteobacteria</taxon>
        <taxon>Pseudomonadales</taxon>
        <taxon>Pseudomonadaceae</taxon>
        <taxon>Phytopseudomonas</taxon>
    </lineage>
</organism>
<comment type="function">
    <text evidence="10">Catalyzes the phosphorylation of 2-keto-3-deoxygluconate (KDG) to produce 2-keto-3-deoxy-6-phosphogluconate (KDPG).</text>
</comment>
<dbReference type="GO" id="GO:0019698">
    <property type="term" value="P:D-galacturonate catabolic process"/>
    <property type="evidence" value="ECO:0007669"/>
    <property type="project" value="TreeGrafter"/>
</dbReference>
<dbReference type="CDD" id="cd01166">
    <property type="entry name" value="KdgK"/>
    <property type="match status" value="1"/>
</dbReference>
<evidence type="ECO:0000256" key="7">
    <source>
        <dbReference type="ARBA" id="ARBA00043951"/>
    </source>
</evidence>
<evidence type="ECO:0000259" key="15">
    <source>
        <dbReference type="Pfam" id="PF00294"/>
    </source>
</evidence>
<keyword evidence="5" id="KW-0067">ATP-binding</keyword>
<keyword evidence="3" id="KW-0547">Nucleotide-binding</keyword>
<dbReference type="EMBL" id="FNBM01000004">
    <property type="protein sequence ID" value="SDF72822.1"/>
    <property type="molecule type" value="Genomic_DNA"/>
</dbReference>
<evidence type="ECO:0000256" key="10">
    <source>
        <dbReference type="ARBA" id="ARBA00054997"/>
    </source>
</evidence>
<evidence type="ECO:0000256" key="5">
    <source>
        <dbReference type="ARBA" id="ARBA00022840"/>
    </source>
</evidence>
<comment type="similarity">
    <text evidence="1">Belongs to the carbohydrate kinase PfkB family.</text>
</comment>
<evidence type="ECO:0000256" key="2">
    <source>
        <dbReference type="ARBA" id="ARBA00022679"/>
    </source>
</evidence>
<keyword evidence="2" id="KW-0808">Transferase</keyword>
<dbReference type="SUPFAM" id="SSF53613">
    <property type="entry name" value="Ribokinase-like"/>
    <property type="match status" value="1"/>
</dbReference>